<gene>
    <name evidence="6" type="ORF">DIATSA_LOCUS2936</name>
</gene>
<evidence type="ECO:0008006" key="8">
    <source>
        <dbReference type="Google" id="ProtNLM"/>
    </source>
</evidence>
<dbReference type="AlphaFoldDB" id="A0A9N9QWS1"/>
<keyword evidence="3 5" id="KW-1133">Transmembrane helix</keyword>
<dbReference type="Proteomes" id="UP001153714">
    <property type="component" value="Chromosome 13"/>
</dbReference>
<dbReference type="InterPro" id="IPR005828">
    <property type="entry name" value="MFS_sugar_transport-like"/>
</dbReference>
<comment type="subcellular location">
    <subcellularLocation>
        <location evidence="1">Membrane</location>
        <topology evidence="1">Multi-pass membrane protein</topology>
    </subcellularLocation>
</comment>
<evidence type="ECO:0000313" key="6">
    <source>
        <dbReference type="EMBL" id="CAG9784871.1"/>
    </source>
</evidence>
<feature type="transmembrane region" description="Helical" evidence="5">
    <location>
        <begin position="20"/>
        <end position="41"/>
    </location>
</feature>
<keyword evidence="7" id="KW-1185">Reference proteome</keyword>
<dbReference type="GO" id="GO:0022857">
    <property type="term" value="F:transmembrane transporter activity"/>
    <property type="evidence" value="ECO:0007669"/>
    <property type="project" value="InterPro"/>
</dbReference>
<organism evidence="6 7">
    <name type="scientific">Diatraea saccharalis</name>
    <name type="common">sugarcane borer</name>
    <dbReference type="NCBI Taxonomy" id="40085"/>
    <lineage>
        <taxon>Eukaryota</taxon>
        <taxon>Metazoa</taxon>
        <taxon>Ecdysozoa</taxon>
        <taxon>Arthropoda</taxon>
        <taxon>Hexapoda</taxon>
        <taxon>Insecta</taxon>
        <taxon>Pterygota</taxon>
        <taxon>Neoptera</taxon>
        <taxon>Endopterygota</taxon>
        <taxon>Lepidoptera</taxon>
        <taxon>Glossata</taxon>
        <taxon>Ditrysia</taxon>
        <taxon>Pyraloidea</taxon>
        <taxon>Crambidae</taxon>
        <taxon>Crambinae</taxon>
        <taxon>Diatraea</taxon>
    </lineage>
</organism>
<evidence type="ECO:0000256" key="1">
    <source>
        <dbReference type="ARBA" id="ARBA00004141"/>
    </source>
</evidence>
<evidence type="ECO:0000256" key="2">
    <source>
        <dbReference type="ARBA" id="ARBA00022692"/>
    </source>
</evidence>
<dbReference type="PROSITE" id="PS00217">
    <property type="entry name" value="SUGAR_TRANSPORT_2"/>
    <property type="match status" value="1"/>
</dbReference>
<dbReference type="Gene3D" id="1.20.1250.20">
    <property type="entry name" value="MFS general substrate transporter like domains"/>
    <property type="match status" value="1"/>
</dbReference>
<evidence type="ECO:0000313" key="7">
    <source>
        <dbReference type="Proteomes" id="UP001153714"/>
    </source>
</evidence>
<keyword evidence="4 5" id="KW-0472">Membrane</keyword>
<accession>A0A9N9QWS1</accession>
<dbReference type="InterPro" id="IPR036259">
    <property type="entry name" value="MFS_trans_sf"/>
</dbReference>
<dbReference type="InterPro" id="IPR005829">
    <property type="entry name" value="Sugar_transporter_CS"/>
</dbReference>
<sequence length="200" mass="21656">MSNDINPDPEFFSTTTFIQIGYGLWVSLVHILIGLAICFPTNVMPQLIDDPAFSMVKSEEAWIGRTVVGVGCGMGMGTPCAYITEMSLPNVRGVIVVFTTIALCIGLTIQELIGASFKWNELCYGYAIVSVGIGISETSDLTLEEIEEYFNERRPTLVSQRSVIVAQKSQALLHNLGSKAPVSKQSLVEIMSPKTSGKGS</sequence>
<dbReference type="EMBL" id="OU893344">
    <property type="protein sequence ID" value="CAG9784871.1"/>
    <property type="molecule type" value="Genomic_DNA"/>
</dbReference>
<evidence type="ECO:0000256" key="3">
    <source>
        <dbReference type="ARBA" id="ARBA00022989"/>
    </source>
</evidence>
<evidence type="ECO:0000256" key="4">
    <source>
        <dbReference type="ARBA" id="ARBA00023136"/>
    </source>
</evidence>
<reference evidence="6" key="2">
    <citation type="submission" date="2022-10" db="EMBL/GenBank/DDBJ databases">
        <authorList>
            <consortium name="ENA_rothamsted_submissions"/>
            <consortium name="culmorum"/>
            <person name="King R."/>
        </authorList>
    </citation>
    <scope>NUCLEOTIDE SEQUENCE</scope>
</reference>
<evidence type="ECO:0000256" key="5">
    <source>
        <dbReference type="SAM" id="Phobius"/>
    </source>
</evidence>
<proteinExistence type="predicted"/>
<feature type="transmembrane region" description="Helical" evidence="5">
    <location>
        <begin position="90"/>
        <end position="109"/>
    </location>
</feature>
<reference evidence="6" key="1">
    <citation type="submission" date="2021-12" db="EMBL/GenBank/DDBJ databases">
        <authorList>
            <person name="King R."/>
        </authorList>
    </citation>
    <scope>NUCLEOTIDE SEQUENCE</scope>
</reference>
<keyword evidence="2 5" id="KW-0812">Transmembrane</keyword>
<dbReference type="Pfam" id="PF00083">
    <property type="entry name" value="Sugar_tr"/>
    <property type="match status" value="1"/>
</dbReference>
<dbReference type="GO" id="GO:0016020">
    <property type="term" value="C:membrane"/>
    <property type="evidence" value="ECO:0007669"/>
    <property type="project" value="UniProtKB-SubCell"/>
</dbReference>
<feature type="transmembrane region" description="Helical" evidence="5">
    <location>
        <begin position="62"/>
        <end position="84"/>
    </location>
</feature>
<protein>
    <recommendedName>
        <fullName evidence="8">Major facilitator superfamily (MFS) profile domain-containing protein</fullName>
    </recommendedName>
</protein>
<dbReference type="OrthoDB" id="4142200at2759"/>
<name>A0A9N9QWS1_9NEOP</name>